<keyword evidence="5" id="KW-0998">Cell outer membrane</keyword>
<evidence type="ECO:0008006" key="11">
    <source>
        <dbReference type="Google" id="ProtNLM"/>
    </source>
</evidence>
<proteinExistence type="inferred from homology"/>
<accession>A0A2P6CCK7</accession>
<keyword evidence="10" id="KW-1185">Reference proteome</keyword>
<dbReference type="InterPro" id="IPR012944">
    <property type="entry name" value="SusD_RagB_dom"/>
</dbReference>
<evidence type="ECO:0000259" key="8">
    <source>
        <dbReference type="Pfam" id="PF14322"/>
    </source>
</evidence>
<feature type="signal peptide" evidence="6">
    <location>
        <begin position="1"/>
        <end position="24"/>
    </location>
</feature>
<dbReference type="Gene3D" id="1.25.40.390">
    <property type="match status" value="1"/>
</dbReference>
<evidence type="ECO:0000256" key="3">
    <source>
        <dbReference type="ARBA" id="ARBA00022729"/>
    </source>
</evidence>
<dbReference type="Pfam" id="PF07980">
    <property type="entry name" value="SusD_RagB"/>
    <property type="match status" value="1"/>
</dbReference>
<dbReference type="InterPro" id="IPR011990">
    <property type="entry name" value="TPR-like_helical_dom_sf"/>
</dbReference>
<dbReference type="InterPro" id="IPR033985">
    <property type="entry name" value="SusD-like_N"/>
</dbReference>
<comment type="caution">
    <text evidence="9">The sequence shown here is derived from an EMBL/GenBank/DDBJ whole genome shotgun (WGS) entry which is preliminary data.</text>
</comment>
<evidence type="ECO:0000256" key="4">
    <source>
        <dbReference type="ARBA" id="ARBA00023136"/>
    </source>
</evidence>
<protein>
    <recommendedName>
        <fullName evidence="11">RagB/SusD family nutrient uptake outer membrane protein</fullName>
    </recommendedName>
</protein>
<feature type="chain" id="PRO_5015154525" description="RagB/SusD family nutrient uptake outer membrane protein" evidence="6">
    <location>
        <begin position="25"/>
        <end position="502"/>
    </location>
</feature>
<evidence type="ECO:0000256" key="1">
    <source>
        <dbReference type="ARBA" id="ARBA00004442"/>
    </source>
</evidence>
<dbReference type="OrthoDB" id="5694214at2"/>
<keyword evidence="3 6" id="KW-0732">Signal</keyword>
<dbReference type="AlphaFoldDB" id="A0A2P6CCK7"/>
<feature type="domain" description="RagB/SusD" evidence="7">
    <location>
        <begin position="365"/>
        <end position="474"/>
    </location>
</feature>
<evidence type="ECO:0000256" key="5">
    <source>
        <dbReference type="ARBA" id="ARBA00023237"/>
    </source>
</evidence>
<dbReference type="SUPFAM" id="SSF48452">
    <property type="entry name" value="TPR-like"/>
    <property type="match status" value="1"/>
</dbReference>
<keyword evidence="4" id="KW-0472">Membrane</keyword>
<name>A0A2P6CCK7_9FLAO</name>
<evidence type="ECO:0000313" key="9">
    <source>
        <dbReference type="EMBL" id="PQJ72644.1"/>
    </source>
</evidence>
<evidence type="ECO:0000256" key="2">
    <source>
        <dbReference type="ARBA" id="ARBA00006275"/>
    </source>
</evidence>
<comment type="subcellular location">
    <subcellularLocation>
        <location evidence="1">Cell outer membrane</location>
    </subcellularLocation>
</comment>
<comment type="similarity">
    <text evidence="2">Belongs to the SusD family.</text>
</comment>
<dbReference type="GO" id="GO:0009279">
    <property type="term" value="C:cell outer membrane"/>
    <property type="evidence" value="ECO:0007669"/>
    <property type="project" value="UniProtKB-SubCell"/>
</dbReference>
<evidence type="ECO:0000313" key="10">
    <source>
        <dbReference type="Proteomes" id="UP000247345"/>
    </source>
</evidence>
<dbReference type="Pfam" id="PF14322">
    <property type="entry name" value="SusD-like_3"/>
    <property type="match status" value="1"/>
</dbReference>
<dbReference type="PROSITE" id="PS51257">
    <property type="entry name" value="PROKAR_LIPOPROTEIN"/>
    <property type="match status" value="1"/>
</dbReference>
<gene>
    <name evidence="9" type="ORF">BTO14_04960</name>
</gene>
<evidence type="ECO:0000259" key="7">
    <source>
        <dbReference type="Pfam" id="PF07980"/>
    </source>
</evidence>
<dbReference type="EMBL" id="MSCK01000001">
    <property type="protein sequence ID" value="PQJ72644.1"/>
    <property type="molecule type" value="Genomic_DNA"/>
</dbReference>
<feature type="domain" description="SusD-like N-terminal" evidence="8">
    <location>
        <begin position="84"/>
        <end position="214"/>
    </location>
</feature>
<organism evidence="9 10">
    <name type="scientific">Polaribacter butkevichii</name>
    <dbReference type="NCBI Taxonomy" id="218490"/>
    <lineage>
        <taxon>Bacteria</taxon>
        <taxon>Pseudomonadati</taxon>
        <taxon>Bacteroidota</taxon>
        <taxon>Flavobacteriia</taxon>
        <taxon>Flavobacteriales</taxon>
        <taxon>Flavobacteriaceae</taxon>
    </lineage>
</organism>
<sequence>MKKSKYILSTLLVFILLFSSCSETLELTPISEVSDEVFWKTNDDAELGIVSIYDAMQKTYRVKHFLWGDFRSDDYVISDKPQPSFESLINNKLEASQENYLRWDNFYTMIFRANLAIEKIPEITSYNKNLLGEAYALRAYAYFDAYRVWGGVPIFKEATLTFDETSFRARATAQEVLDLALSDLAEAEKLITTPSTQNATRFTEGSLLAFKAKVLMFLKRYDEANVVLQKIIDLGVYSLTTDRTAWGNLFLNDKVLFPGQGQEGPEIIMSLKFDVAEDGNRASGVWELHYPGVPAFWVSPEVRSKWIFRFPIDEGGWQAKYPGITAPSSVLDEETGLQVPVYGDYRFLETITEHNGSIEDLRVSKYSKGNYSPREDDTNIILFRYADMLLYKAEAEHHLGNTDAAIKLLDEVRVARGLPKVNSGVFADVDVTDKDAMLNFILDERQFELFAEGTRWWDLVRTDKAVEVLGPINGQTEATITWPIYFLHLQNNTKLEQNEAYK</sequence>
<reference evidence="9 10" key="1">
    <citation type="submission" date="2016-12" db="EMBL/GenBank/DDBJ databases">
        <title>Trade-off between light-utilization and light-protection in marine flavobacteria.</title>
        <authorList>
            <person name="Kumagai Y."/>
            <person name="Yoshizawa S."/>
            <person name="Kogure K."/>
            <person name="Iwasaki W."/>
        </authorList>
    </citation>
    <scope>NUCLEOTIDE SEQUENCE [LARGE SCALE GENOMIC DNA]</scope>
    <source>
        <strain evidence="9 10">KCTC 12100</strain>
    </source>
</reference>
<dbReference type="RefSeq" id="WP_105048303.1">
    <property type="nucleotide sequence ID" value="NZ_CP150661.1"/>
</dbReference>
<evidence type="ECO:0000256" key="6">
    <source>
        <dbReference type="SAM" id="SignalP"/>
    </source>
</evidence>
<dbReference type="Proteomes" id="UP000247345">
    <property type="component" value="Unassembled WGS sequence"/>
</dbReference>